<protein>
    <submittedName>
        <fullName evidence="2">Putative acyltransferase</fullName>
    </submittedName>
</protein>
<comment type="caution">
    <text evidence="2">The sequence shown here is derived from an EMBL/GenBank/DDBJ whole genome shotgun (WGS) entry which is preliminary data.</text>
</comment>
<dbReference type="STRING" id="400772.RR49_00737"/>
<dbReference type="RefSeq" id="WP_045246716.1">
    <property type="nucleotide sequence ID" value="NZ_JYIY01000062.1"/>
</dbReference>
<dbReference type="EMBL" id="JYIY01000062">
    <property type="protein sequence ID" value="KJL38330.1"/>
    <property type="molecule type" value="Genomic_DNA"/>
</dbReference>
<dbReference type="PROSITE" id="PS51186">
    <property type="entry name" value="GNAT"/>
    <property type="match status" value="1"/>
</dbReference>
<dbReference type="Pfam" id="PF13673">
    <property type="entry name" value="Acetyltransf_10"/>
    <property type="match status" value="1"/>
</dbReference>
<proteinExistence type="predicted"/>
<evidence type="ECO:0000313" key="3">
    <source>
        <dbReference type="Proteomes" id="UP000033451"/>
    </source>
</evidence>
<organism evidence="2 3">
    <name type="scientific">Microbacterium ginsengisoli</name>
    <dbReference type="NCBI Taxonomy" id="400772"/>
    <lineage>
        <taxon>Bacteria</taxon>
        <taxon>Bacillati</taxon>
        <taxon>Actinomycetota</taxon>
        <taxon>Actinomycetes</taxon>
        <taxon>Micrococcales</taxon>
        <taxon>Microbacteriaceae</taxon>
        <taxon>Microbacterium</taxon>
    </lineage>
</organism>
<keyword evidence="2" id="KW-0012">Acyltransferase</keyword>
<dbReference type="Proteomes" id="UP000033451">
    <property type="component" value="Unassembled WGS sequence"/>
</dbReference>
<dbReference type="InterPro" id="IPR016181">
    <property type="entry name" value="Acyl_CoA_acyltransferase"/>
</dbReference>
<accession>A0A0F0LWD5</accession>
<sequence>MTLAFHRAALRDIPAETLYRLLWLRVAVFVVEQEAAYPELDGRDIEPGAELLWAEEDGDVLATLRLLADGEAGPARIGRVATAPPARGRGLAADLMRMAVDRAGERWPGRDIVLDAQEHLAGWYARFGFEISGPGFVEDDIPHVPMRRAASV</sequence>
<dbReference type="GO" id="GO:0016747">
    <property type="term" value="F:acyltransferase activity, transferring groups other than amino-acyl groups"/>
    <property type="evidence" value="ECO:0007669"/>
    <property type="project" value="InterPro"/>
</dbReference>
<dbReference type="InterPro" id="IPR000182">
    <property type="entry name" value="GNAT_dom"/>
</dbReference>
<gene>
    <name evidence="2" type="ORF">RR49_00737</name>
</gene>
<dbReference type="OrthoDB" id="9796171at2"/>
<evidence type="ECO:0000313" key="2">
    <source>
        <dbReference type="EMBL" id="KJL38330.1"/>
    </source>
</evidence>
<dbReference type="Gene3D" id="3.40.630.30">
    <property type="match status" value="1"/>
</dbReference>
<dbReference type="SUPFAM" id="SSF55729">
    <property type="entry name" value="Acyl-CoA N-acyltransferases (Nat)"/>
    <property type="match status" value="1"/>
</dbReference>
<dbReference type="CDD" id="cd04301">
    <property type="entry name" value="NAT_SF"/>
    <property type="match status" value="1"/>
</dbReference>
<feature type="domain" description="N-acetyltransferase" evidence="1">
    <location>
        <begin position="8"/>
        <end position="151"/>
    </location>
</feature>
<dbReference type="AlphaFoldDB" id="A0A0F0LWD5"/>
<keyword evidence="3" id="KW-1185">Reference proteome</keyword>
<reference evidence="2 3" key="1">
    <citation type="submission" date="2015-02" db="EMBL/GenBank/DDBJ databases">
        <title>Draft genome sequences of ten Microbacterium spp. with emphasis on heavy metal contaminated environments.</title>
        <authorList>
            <person name="Corretto E."/>
        </authorList>
    </citation>
    <scope>NUCLEOTIDE SEQUENCE [LARGE SCALE GENOMIC DNA]</scope>
    <source>
        <strain evidence="2 3">DSM 18659</strain>
    </source>
</reference>
<dbReference type="PATRIC" id="fig|400772.4.peg.770"/>
<name>A0A0F0LWD5_9MICO</name>
<keyword evidence="2" id="KW-0808">Transferase</keyword>
<evidence type="ECO:0000259" key="1">
    <source>
        <dbReference type="PROSITE" id="PS51186"/>
    </source>
</evidence>